<gene>
    <name evidence="1" type="ORF">SAMN05443575_0767</name>
</gene>
<dbReference type="EMBL" id="FQVU01000001">
    <property type="protein sequence ID" value="SHF73384.1"/>
    <property type="molecule type" value="Genomic_DNA"/>
</dbReference>
<sequence>MSEGGPIVLAMAVHELTRRDARRVAVRAQLLDAQRPTDLFDTVSHLTLLQHDLTAAVAPNAELVAWSRLGSASPRTAVPDAVDEQRLVDLQGALRPAADLALYRAEMAEWPGVGEVPYWLEGQHHWLQANESFRRDIVDELRRDGPLVSRDLLDTCVVPWRSSGWNNNRNVPMMLETLVQCGEVAVAGRRGRDRLWDLASRVYPDDDPVPTAEALRTRNERRLAALGIARAKGPVSPHEPNGVAEVGEAAVIEGVKGRWRVDPRYLDGAFAGRTAILSPLDRLVFDRKRMVELFEFDYQLEMYKPAAKRRWGYWAMPILAGDRLVGKVDATTDLDQHVLRVDAIHRDVDFGVRLDREVSRELADLAAWLGVELLLPEH</sequence>
<proteinExistence type="predicted"/>
<accession>A0A1M5E2L5</accession>
<evidence type="ECO:0008006" key="3">
    <source>
        <dbReference type="Google" id="ProtNLM"/>
    </source>
</evidence>
<name>A0A1M5E2L5_9ACTN</name>
<evidence type="ECO:0000313" key="1">
    <source>
        <dbReference type="EMBL" id="SHF73384.1"/>
    </source>
</evidence>
<dbReference type="STRING" id="1206085.SAMN05443575_0767"/>
<dbReference type="PANTHER" id="PTHR30528">
    <property type="entry name" value="CYTOPLASMIC PROTEIN"/>
    <property type="match status" value="1"/>
</dbReference>
<dbReference type="PANTHER" id="PTHR30528:SF0">
    <property type="entry name" value="CYTOPLASMIC PROTEIN"/>
    <property type="match status" value="1"/>
</dbReference>
<protein>
    <recommendedName>
        <fullName evidence="3">Winged helix-turn-helix domain-containing protein</fullName>
    </recommendedName>
</protein>
<evidence type="ECO:0000313" key="2">
    <source>
        <dbReference type="Proteomes" id="UP000186132"/>
    </source>
</evidence>
<reference evidence="1 2" key="1">
    <citation type="submission" date="2016-11" db="EMBL/GenBank/DDBJ databases">
        <authorList>
            <person name="Jaros S."/>
            <person name="Januszkiewicz K."/>
            <person name="Wedrychowicz H."/>
        </authorList>
    </citation>
    <scope>NUCLEOTIDE SEQUENCE [LARGE SCALE GENOMIC DNA]</scope>
    <source>
        <strain evidence="1 2">DSM 45627</strain>
    </source>
</reference>
<keyword evidence="2" id="KW-1185">Reference proteome</keyword>
<dbReference type="AlphaFoldDB" id="A0A1M5E2L5"/>
<dbReference type="Proteomes" id="UP000186132">
    <property type="component" value="Unassembled WGS sequence"/>
</dbReference>
<organism evidence="1 2">
    <name type="scientific">Jatrophihabitans endophyticus</name>
    <dbReference type="NCBI Taxonomy" id="1206085"/>
    <lineage>
        <taxon>Bacteria</taxon>
        <taxon>Bacillati</taxon>
        <taxon>Actinomycetota</taxon>
        <taxon>Actinomycetes</taxon>
        <taxon>Jatrophihabitantales</taxon>
        <taxon>Jatrophihabitantaceae</taxon>
        <taxon>Jatrophihabitans</taxon>
    </lineage>
</organism>